<evidence type="ECO:0000256" key="1">
    <source>
        <dbReference type="SAM" id="MobiDB-lite"/>
    </source>
</evidence>
<dbReference type="SUPFAM" id="SSF48452">
    <property type="entry name" value="TPR-like"/>
    <property type="match status" value="1"/>
</dbReference>
<organism evidence="2 3">
    <name type="scientific">Pyxidicoccus parkwayensis</name>
    <dbReference type="NCBI Taxonomy" id="2813578"/>
    <lineage>
        <taxon>Bacteria</taxon>
        <taxon>Pseudomonadati</taxon>
        <taxon>Myxococcota</taxon>
        <taxon>Myxococcia</taxon>
        <taxon>Myxococcales</taxon>
        <taxon>Cystobacterineae</taxon>
        <taxon>Myxococcaceae</taxon>
        <taxon>Pyxidicoccus</taxon>
    </lineage>
</organism>
<evidence type="ECO:0000313" key="3">
    <source>
        <dbReference type="Proteomes" id="UP000662747"/>
    </source>
</evidence>
<dbReference type="Gene3D" id="1.25.40.10">
    <property type="entry name" value="Tetratricopeptide repeat domain"/>
    <property type="match status" value="1"/>
</dbReference>
<proteinExistence type="predicted"/>
<dbReference type="Proteomes" id="UP000662747">
    <property type="component" value="Chromosome"/>
</dbReference>
<keyword evidence="3" id="KW-1185">Reference proteome</keyword>
<reference evidence="2 3" key="1">
    <citation type="submission" date="2021-02" db="EMBL/GenBank/DDBJ databases">
        <title>De Novo genome assembly of isolated myxobacteria.</title>
        <authorList>
            <person name="Stevens D.C."/>
        </authorList>
    </citation>
    <scope>NUCLEOTIDE SEQUENCE [LARGE SCALE GENOMIC DNA]</scope>
    <source>
        <strain evidence="3">SCPEA02</strain>
    </source>
</reference>
<evidence type="ECO:0008006" key="4">
    <source>
        <dbReference type="Google" id="ProtNLM"/>
    </source>
</evidence>
<sequence>MTSWNRLLAVIAALSATLGCSKKEEPPELLLPSAQKAPAQVTFKDDAGTPVPREELAGKTGTLQWEVSSPEPVPERAQQLHDEGRRLGQQGAYAEALKRFEEAQALAPRWPYPTYDAAFTYLLMGEDAKALEAYAWVDAQQPRGFFTTKTALASLRQEERGQLPKGTYLRFLSVEWAPDPASKRKLLQAIVKSAPRFAPALKEMALLLDDAGEKLRTIEKALTLEPDPETRGILQLNRAIILHDQGKQAQARTLLVQLRDDPGSTTATVALANESLAQLFNH</sequence>
<dbReference type="EMBL" id="CP071090">
    <property type="protein sequence ID" value="QSQ26183.1"/>
    <property type="molecule type" value="Genomic_DNA"/>
</dbReference>
<protein>
    <recommendedName>
        <fullName evidence="4">Tetratricopeptide repeat protein</fullName>
    </recommendedName>
</protein>
<accession>A0ABX7P6T8</accession>
<gene>
    <name evidence="2" type="ORF">JY651_15150</name>
</gene>
<dbReference type="RefSeq" id="WP_206727733.1">
    <property type="nucleotide sequence ID" value="NZ_CP071090.1"/>
</dbReference>
<dbReference type="PROSITE" id="PS51257">
    <property type="entry name" value="PROKAR_LIPOPROTEIN"/>
    <property type="match status" value="1"/>
</dbReference>
<dbReference type="InterPro" id="IPR011990">
    <property type="entry name" value="TPR-like_helical_dom_sf"/>
</dbReference>
<evidence type="ECO:0000313" key="2">
    <source>
        <dbReference type="EMBL" id="QSQ26183.1"/>
    </source>
</evidence>
<name>A0ABX7P6T8_9BACT</name>
<feature type="region of interest" description="Disordered" evidence="1">
    <location>
        <begin position="32"/>
        <end position="51"/>
    </location>
</feature>